<dbReference type="Proteomes" id="UP000297910">
    <property type="component" value="Unassembled WGS sequence"/>
</dbReference>
<accession>A0A4Z1FHV9</accession>
<feature type="transmembrane region" description="Helical" evidence="5">
    <location>
        <begin position="448"/>
        <end position="466"/>
    </location>
</feature>
<gene>
    <name evidence="7" type="ORF">BPAE_0231g00030</name>
</gene>
<evidence type="ECO:0000256" key="1">
    <source>
        <dbReference type="ARBA" id="ARBA00007992"/>
    </source>
</evidence>
<evidence type="ECO:0000256" key="2">
    <source>
        <dbReference type="ARBA" id="ARBA00022630"/>
    </source>
</evidence>
<keyword evidence="4" id="KW-0560">Oxidoreductase</keyword>
<dbReference type="InterPro" id="IPR036188">
    <property type="entry name" value="FAD/NAD-bd_sf"/>
</dbReference>
<keyword evidence="8" id="KW-1185">Reference proteome</keyword>
<dbReference type="EMBL" id="PQXI01000230">
    <property type="protein sequence ID" value="TGO21237.1"/>
    <property type="molecule type" value="Genomic_DNA"/>
</dbReference>
<keyword evidence="5" id="KW-1133">Transmembrane helix</keyword>
<comment type="similarity">
    <text evidence="1">Belongs to the paxM FAD-dependent monooxygenase family.</text>
</comment>
<keyword evidence="5" id="KW-0472">Membrane</keyword>
<sequence>MADKTPFRVVIIGGSVAGLVLGNMLQLNGIDFIILEAYPVIAPQVGASIGLLPNGNRILDQLGLFDKILGLAPPVERFNFRNSKGERIAGHSGMRHSFEQRHGYPILFLDRQAVLKVLYDNIKDKSKVLTEKRLTKIEMNEKGVKAIMTDGSEFTGDILVGGDGIHSKTRSEMWRLAEEKIPGYIPAGEENALPCDYSCIFGISNPIPGLEPGNLHSVFREKNSYLINGGPEGRVYWFYYFKHPTTLYGRDIPRYTKADEAAVLKAHENDLITPEITFKVLQDRKISSTLTALPEYVYKKWHFERIVTIGDSAHKFNPIGGHGGNSAFESSAAFVNSLVKLLKISPKPTTSEFTKMFADLQALRETRATILKDASHEQQRTEAMEDRLHKFIALTLLPITDTEDVMFNFSGNQPYAEKLDMVELAPRPKLIPYKDELIKSPELRGLTGWLQMTVYMALAACAYYGMWMHSKNAGLAEEFAGILKSPRRAAEKDARLGVLSMYFYGMLVQPLAVWLVEGCRKRNDMNLVAIPTIWLALSQYLGFGIIAPIFYTVYTLFSNAEPYWWPLSRLVPAHYMKAILPCLLLCYALPTLLLFLSSQPPSLTLTLSTYFPLLPPITTLLTFLSGTILKRLTPPPTATPTATHTPTDILPLRTLYLTTFILGLLLHITTLIYILLTPNPISLSSTFLPNSTPSTPSLHTYYLINFWSFHLATYIMCCNAVWDIKRVGRTTIDIGKAAVLLLLANVVVGPGAALVGCWYWREVQMARTSVSAKK</sequence>
<dbReference type="PANTHER" id="PTHR47356">
    <property type="entry name" value="FAD-DEPENDENT MONOOXYGENASE ASQG-RELATED"/>
    <property type="match status" value="1"/>
</dbReference>
<dbReference type="GO" id="GO:0004497">
    <property type="term" value="F:monooxygenase activity"/>
    <property type="evidence" value="ECO:0007669"/>
    <property type="project" value="InterPro"/>
</dbReference>
<protein>
    <recommendedName>
        <fullName evidence="6">FAD-binding domain-containing protein</fullName>
    </recommendedName>
</protein>
<evidence type="ECO:0000256" key="4">
    <source>
        <dbReference type="ARBA" id="ARBA00023002"/>
    </source>
</evidence>
<dbReference type="SUPFAM" id="SSF51905">
    <property type="entry name" value="FAD/NAD(P)-binding domain"/>
    <property type="match status" value="1"/>
</dbReference>
<dbReference type="InterPro" id="IPR050562">
    <property type="entry name" value="FAD_mOase_fung"/>
</dbReference>
<dbReference type="AlphaFoldDB" id="A0A4Z1FHV9"/>
<proteinExistence type="inferred from homology"/>
<keyword evidence="5" id="KW-0812">Transmembrane</keyword>
<dbReference type="Gene3D" id="3.50.50.60">
    <property type="entry name" value="FAD/NAD(P)-binding domain"/>
    <property type="match status" value="1"/>
</dbReference>
<feature type="transmembrane region" description="Helical" evidence="5">
    <location>
        <begin position="655"/>
        <end position="676"/>
    </location>
</feature>
<feature type="transmembrane region" description="Helical" evidence="5">
    <location>
        <begin position="734"/>
        <end position="761"/>
    </location>
</feature>
<keyword evidence="2" id="KW-0285">Flavoprotein</keyword>
<keyword evidence="3" id="KW-0274">FAD</keyword>
<dbReference type="PRINTS" id="PR00420">
    <property type="entry name" value="RNGMNOXGNASE"/>
</dbReference>
<feature type="transmembrane region" description="Helical" evidence="5">
    <location>
        <begin position="496"/>
        <end position="516"/>
    </location>
</feature>
<feature type="transmembrane region" description="Helical" evidence="5">
    <location>
        <begin position="578"/>
        <end position="597"/>
    </location>
</feature>
<dbReference type="InterPro" id="IPR002938">
    <property type="entry name" value="FAD-bd"/>
</dbReference>
<reference evidence="7 8" key="1">
    <citation type="submission" date="2017-12" db="EMBL/GenBank/DDBJ databases">
        <title>Comparative genomics of Botrytis spp.</title>
        <authorList>
            <person name="Valero-Jimenez C.A."/>
            <person name="Tapia P."/>
            <person name="Veloso J."/>
            <person name="Silva-Moreno E."/>
            <person name="Staats M."/>
            <person name="Valdes J.H."/>
            <person name="Van Kan J.A.L."/>
        </authorList>
    </citation>
    <scope>NUCLEOTIDE SEQUENCE [LARGE SCALE GENOMIC DNA]</scope>
    <source>
        <strain evidence="7 8">Bp0003</strain>
    </source>
</reference>
<feature type="domain" description="FAD-binding" evidence="6">
    <location>
        <begin position="292"/>
        <end position="343"/>
    </location>
</feature>
<evidence type="ECO:0000259" key="6">
    <source>
        <dbReference type="Pfam" id="PF01494"/>
    </source>
</evidence>
<dbReference type="PANTHER" id="PTHR47356:SF2">
    <property type="entry name" value="FAD-BINDING DOMAIN-CONTAINING PROTEIN-RELATED"/>
    <property type="match status" value="1"/>
</dbReference>
<evidence type="ECO:0000313" key="8">
    <source>
        <dbReference type="Proteomes" id="UP000297910"/>
    </source>
</evidence>
<feature type="transmembrane region" description="Helical" evidence="5">
    <location>
        <begin position="536"/>
        <end position="557"/>
    </location>
</feature>
<evidence type="ECO:0000256" key="5">
    <source>
        <dbReference type="SAM" id="Phobius"/>
    </source>
</evidence>
<name>A0A4Z1FHV9_9HELO</name>
<evidence type="ECO:0000313" key="7">
    <source>
        <dbReference type="EMBL" id="TGO21237.1"/>
    </source>
</evidence>
<dbReference type="GO" id="GO:0071949">
    <property type="term" value="F:FAD binding"/>
    <property type="evidence" value="ECO:0007669"/>
    <property type="project" value="InterPro"/>
</dbReference>
<feature type="transmembrane region" description="Helical" evidence="5">
    <location>
        <begin position="609"/>
        <end position="629"/>
    </location>
</feature>
<organism evidence="7 8">
    <name type="scientific">Botrytis paeoniae</name>
    <dbReference type="NCBI Taxonomy" id="278948"/>
    <lineage>
        <taxon>Eukaryota</taxon>
        <taxon>Fungi</taxon>
        <taxon>Dikarya</taxon>
        <taxon>Ascomycota</taxon>
        <taxon>Pezizomycotina</taxon>
        <taxon>Leotiomycetes</taxon>
        <taxon>Helotiales</taxon>
        <taxon>Sclerotiniaceae</taxon>
        <taxon>Botrytis</taxon>
    </lineage>
</organism>
<comment type="caution">
    <text evidence="7">The sequence shown here is derived from an EMBL/GenBank/DDBJ whole genome shotgun (WGS) entry which is preliminary data.</text>
</comment>
<dbReference type="Pfam" id="PF01494">
    <property type="entry name" value="FAD_binding_3"/>
    <property type="match status" value="2"/>
</dbReference>
<feature type="transmembrane region" description="Helical" evidence="5">
    <location>
        <begin position="701"/>
        <end position="722"/>
    </location>
</feature>
<feature type="domain" description="FAD-binding" evidence="6">
    <location>
        <begin position="8"/>
        <end position="172"/>
    </location>
</feature>
<evidence type="ECO:0000256" key="3">
    <source>
        <dbReference type="ARBA" id="ARBA00022827"/>
    </source>
</evidence>